<feature type="domain" description="BBC1/AIM3 cysteine proteinase-fold" evidence="2">
    <location>
        <begin position="787"/>
        <end position="959"/>
    </location>
</feature>
<dbReference type="InterPro" id="IPR057402">
    <property type="entry name" value="AIM3_BBC1_C"/>
</dbReference>
<dbReference type="STRING" id="857566.A0A1E3PQ46"/>
<feature type="compositionally biased region" description="Polar residues" evidence="1">
    <location>
        <begin position="246"/>
        <end position="270"/>
    </location>
</feature>
<keyword evidence="4" id="KW-1185">Reference proteome</keyword>
<feature type="compositionally biased region" description="Low complexity" evidence="1">
    <location>
        <begin position="328"/>
        <end position="339"/>
    </location>
</feature>
<feature type="compositionally biased region" description="Polar residues" evidence="1">
    <location>
        <begin position="502"/>
        <end position="526"/>
    </location>
</feature>
<dbReference type="Proteomes" id="UP000095009">
    <property type="component" value="Unassembled WGS sequence"/>
</dbReference>
<organism evidence="3 4">
    <name type="scientific">Nadsonia fulvescens var. elongata DSM 6958</name>
    <dbReference type="NCBI Taxonomy" id="857566"/>
    <lineage>
        <taxon>Eukaryota</taxon>
        <taxon>Fungi</taxon>
        <taxon>Dikarya</taxon>
        <taxon>Ascomycota</taxon>
        <taxon>Saccharomycotina</taxon>
        <taxon>Dipodascomycetes</taxon>
        <taxon>Dipodascales</taxon>
        <taxon>Dipodascales incertae sedis</taxon>
        <taxon>Nadsonia</taxon>
    </lineage>
</organism>
<dbReference type="AlphaFoldDB" id="A0A1E3PQ46"/>
<sequence>MSGFSSYLKQGQEKLSEISKKGSEHAKNHQSSSGNGGTFSSLGGGLREKFNNSSLNPHQNTQQNDVPETVVARPLSALKNPNSFPPPPKHKEWYGETTDGQAALSHRQSSEQHQFYPPQPQASAYPPQSQASAYPPQPQAPAYPPQPLTSAYPPQPQASAYPPQPQAPAYPPQPQAPAYPPQPQAPAYPPQPQIHAYPPQSQTSAYSSQPQIHAYPPQPQASTYPPQPQAFTYSSQPQAPGSSQALDSISSGSYANSPASDVSSFISGNATPAKEKYNFGVVIHDEDEVKVKKEIPDPKSFPAPPRFSGVGFNGSQSSTPRASPPVLVPSSGSSAGAVPKIPSRNPSVTGRREKISAAVPAMNASLPQATSFPEPPKSFHDGSVSKTTSYNRPEKNTSNSTSFNKYTPPMAQEAAKGTSPVRAALPDPKSFQPPLRHGSKLSGIESTAQFTDGVNAISPPSYSRESPVSTPVSGNAGIPPPIPSSARPTLPDNTGPPLPVRNFSTSSVNKYVTPISNTSSQSSLNANVKTKVPPPIVPNKPKPVTISTPDAFQYFPPSSPEQPRAPLARELEGKDSLSSIPFLQHNFAQEIKLRKAGVNSQVVNPNISRVSSGSSISPETINIQAQAKKKAPPPTPKKKPELKAKASSGQLSYHSLNTATNDLTKNGHHNLHTPVSPLPAINLSTKPQLKSIPALTSGTLPGMSTPKTIDFELSSGWFTEVTSGNLMLPRQLQNINYASSYQCQPQGSNIIMKAFFAFRISEDLSVVKIKLEWNSQDPIGTVKLERKDIPPPSNTLPYDELLNFHQCFGERVASWAEAKKNTQVGDGECWTLAKQSIQETCQGAAMVSQGYTHGYLVQHLSDKRTIAAFDSVRRGDILQFTNAKFQSRSANGRFLTKLVGAPNHTSVVTGISSSGNLVYVVEQNTNNSKVVKDGYYNLQELDSGDLKVYRVASIDWAGRLDASWS</sequence>
<feature type="compositionally biased region" description="Polar residues" evidence="1">
    <location>
        <begin position="51"/>
        <end position="66"/>
    </location>
</feature>
<name>A0A1E3PQ46_9ASCO</name>
<dbReference type="OrthoDB" id="3357271at2759"/>
<feature type="compositionally biased region" description="Polar residues" evidence="1">
    <location>
        <begin position="453"/>
        <end position="473"/>
    </location>
</feature>
<feature type="compositionally biased region" description="Pro residues" evidence="1">
    <location>
        <begin position="532"/>
        <end position="541"/>
    </location>
</feature>
<evidence type="ECO:0000313" key="4">
    <source>
        <dbReference type="Proteomes" id="UP000095009"/>
    </source>
</evidence>
<evidence type="ECO:0000256" key="1">
    <source>
        <dbReference type="SAM" id="MobiDB-lite"/>
    </source>
</evidence>
<feature type="region of interest" description="Disordered" evidence="1">
    <location>
        <begin position="292"/>
        <end position="440"/>
    </location>
</feature>
<accession>A0A1E3PQ46</accession>
<feature type="region of interest" description="Disordered" evidence="1">
    <location>
        <begin position="1"/>
        <end position="270"/>
    </location>
</feature>
<dbReference type="Pfam" id="PF25459">
    <property type="entry name" value="AIM3_BBC1_C"/>
    <property type="match status" value="1"/>
</dbReference>
<feature type="compositionally biased region" description="Pro residues" evidence="1">
    <location>
        <begin position="135"/>
        <end position="147"/>
    </location>
</feature>
<feature type="compositionally biased region" description="Basic and acidic residues" evidence="1">
    <location>
        <begin position="11"/>
        <end position="27"/>
    </location>
</feature>
<feature type="compositionally biased region" description="Polar residues" evidence="1">
    <location>
        <begin position="220"/>
        <end position="233"/>
    </location>
</feature>
<reference evidence="3 4" key="1">
    <citation type="journal article" date="2016" name="Proc. Natl. Acad. Sci. U.S.A.">
        <title>Comparative genomics of biotechnologically important yeasts.</title>
        <authorList>
            <person name="Riley R."/>
            <person name="Haridas S."/>
            <person name="Wolfe K.H."/>
            <person name="Lopes M.R."/>
            <person name="Hittinger C.T."/>
            <person name="Goeker M."/>
            <person name="Salamov A.A."/>
            <person name="Wisecaver J.H."/>
            <person name="Long T.M."/>
            <person name="Calvey C.H."/>
            <person name="Aerts A.L."/>
            <person name="Barry K.W."/>
            <person name="Choi C."/>
            <person name="Clum A."/>
            <person name="Coughlan A.Y."/>
            <person name="Deshpande S."/>
            <person name="Douglass A.P."/>
            <person name="Hanson S.J."/>
            <person name="Klenk H.-P."/>
            <person name="LaButti K.M."/>
            <person name="Lapidus A."/>
            <person name="Lindquist E.A."/>
            <person name="Lipzen A.M."/>
            <person name="Meier-Kolthoff J.P."/>
            <person name="Ohm R.A."/>
            <person name="Otillar R.P."/>
            <person name="Pangilinan J.L."/>
            <person name="Peng Y."/>
            <person name="Rokas A."/>
            <person name="Rosa C.A."/>
            <person name="Scheuner C."/>
            <person name="Sibirny A.A."/>
            <person name="Slot J.C."/>
            <person name="Stielow J.B."/>
            <person name="Sun H."/>
            <person name="Kurtzman C.P."/>
            <person name="Blackwell M."/>
            <person name="Grigoriev I.V."/>
            <person name="Jeffries T.W."/>
        </authorList>
    </citation>
    <scope>NUCLEOTIDE SEQUENCE [LARGE SCALE GENOMIC DNA]</scope>
    <source>
        <strain evidence="3 4">DSM 6958</strain>
    </source>
</reference>
<feature type="region of interest" description="Disordered" evidence="1">
    <location>
        <begin position="453"/>
        <end position="565"/>
    </location>
</feature>
<feature type="compositionally biased region" description="Gly residues" evidence="1">
    <location>
        <begin position="34"/>
        <end position="45"/>
    </location>
</feature>
<feature type="compositionally biased region" description="Polar residues" evidence="1">
    <location>
        <begin position="384"/>
        <end position="405"/>
    </location>
</feature>
<feature type="region of interest" description="Disordered" evidence="1">
    <location>
        <begin position="625"/>
        <end position="653"/>
    </location>
</feature>
<dbReference type="PRINTS" id="PR01217">
    <property type="entry name" value="PRICHEXTENSN"/>
</dbReference>
<gene>
    <name evidence="3" type="ORF">NADFUDRAFT_64551</name>
</gene>
<evidence type="ECO:0000313" key="3">
    <source>
        <dbReference type="EMBL" id="ODQ67418.1"/>
    </source>
</evidence>
<feature type="compositionally biased region" description="Low complexity" evidence="1">
    <location>
        <begin position="121"/>
        <end position="134"/>
    </location>
</feature>
<evidence type="ECO:0000259" key="2">
    <source>
        <dbReference type="Pfam" id="PF25459"/>
    </source>
</evidence>
<feature type="compositionally biased region" description="Low complexity" evidence="1">
    <location>
        <begin position="234"/>
        <end position="245"/>
    </location>
</feature>
<feature type="compositionally biased region" description="Pro residues" evidence="1">
    <location>
        <begin position="162"/>
        <end position="192"/>
    </location>
</feature>
<feature type="compositionally biased region" description="Polar residues" evidence="1">
    <location>
        <begin position="201"/>
        <end position="211"/>
    </location>
</feature>
<proteinExistence type="predicted"/>
<protein>
    <recommendedName>
        <fullName evidence="2">BBC1/AIM3 cysteine proteinase-fold domain-containing protein</fullName>
    </recommendedName>
</protein>
<dbReference type="EMBL" id="KV454407">
    <property type="protein sequence ID" value="ODQ67418.1"/>
    <property type="molecule type" value="Genomic_DNA"/>
</dbReference>